<gene>
    <name evidence="3" type="primary">csn-3</name>
    <name evidence="3" type="ORF">LSUE1_G001196</name>
</gene>
<dbReference type="InterPro" id="IPR050756">
    <property type="entry name" value="CSN3"/>
</dbReference>
<dbReference type="Proteomes" id="UP000469558">
    <property type="component" value="Unassembled WGS sequence"/>
</dbReference>
<evidence type="ECO:0000259" key="2">
    <source>
        <dbReference type="Pfam" id="PF22788"/>
    </source>
</evidence>
<organism evidence="3 4">
    <name type="scientific">Lachnellula suecica</name>
    <dbReference type="NCBI Taxonomy" id="602035"/>
    <lineage>
        <taxon>Eukaryota</taxon>
        <taxon>Fungi</taxon>
        <taxon>Dikarya</taxon>
        <taxon>Ascomycota</taxon>
        <taxon>Pezizomycotina</taxon>
        <taxon>Leotiomycetes</taxon>
        <taxon>Helotiales</taxon>
        <taxon>Lachnaceae</taxon>
        <taxon>Lachnellula</taxon>
    </lineage>
</organism>
<comment type="caution">
    <text evidence="3">The sequence shown here is derived from an EMBL/GenBank/DDBJ whole genome shotgun (WGS) entry which is preliminary data.</text>
</comment>
<sequence>MDDLLPKLLAFPPHPPPSIPLTDTQYDEGIKSHISTVKGMADSKLLLRTSSGDGVLDLINPSINTVPYAFTLLAIITAVHKGNKNVDAKGNLWKNMSDFVSNLDPRQIRYLGAELGQITDTIVEYARSSNQIAAAVTPVTNSLLNYDPTGGMLTSRHLLLVKLSLNSRQFFDAVPVLDKPILYFPTQKTPKSKLLCNMSSSPSTYITTDNGFTKKLKYQEVLEYFLCRGMIYAGLRDWKKAFQSLEDAVSFPTKEGAVSKMMIDAYKKWILVGLLRDGKAPTLPKVTGNGAAKVYHVIAKPYESLAQIFETGTASRLKAEADVGTAIWQQDCNLGLVLHVLAAYQKTQIRNLANIYTKMSIQEVHSATTSAETGFKLPSVHATETLVRSMIADGSLHATVSSGSSSPSILTFLPPGTLLSEAVFQNQLAISTVQVKALTDEIKHTDHALTHEKDYVKWLQKQKKGKVINIDQGISGPDMDWQNDDEDLMATGY</sequence>
<keyword evidence="1" id="KW-0963">Cytoplasm</keyword>
<evidence type="ECO:0000313" key="3">
    <source>
        <dbReference type="EMBL" id="TVY83781.1"/>
    </source>
</evidence>
<dbReference type="PANTHER" id="PTHR10758:SF1">
    <property type="entry name" value="COP9 SIGNALOSOME COMPLEX SUBUNIT 3"/>
    <property type="match status" value="1"/>
</dbReference>
<evidence type="ECO:0000313" key="4">
    <source>
        <dbReference type="Proteomes" id="UP000469558"/>
    </source>
</evidence>
<dbReference type="GO" id="GO:0008180">
    <property type="term" value="C:COP9 signalosome"/>
    <property type="evidence" value="ECO:0007669"/>
    <property type="project" value="TreeGrafter"/>
</dbReference>
<reference evidence="3 4" key="1">
    <citation type="submission" date="2018-05" db="EMBL/GenBank/DDBJ databases">
        <title>Genome sequencing and assembly of the regulated plant pathogen Lachnellula willkommii and related sister species for the development of diagnostic species identification markers.</title>
        <authorList>
            <person name="Giroux E."/>
            <person name="Bilodeau G."/>
        </authorList>
    </citation>
    <scope>NUCLEOTIDE SEQUENCE [LARGE SCALE GENOMIC DNA]</scope>
    <source>
        <strain evidence="3 4">CBS 268.59</strain>
    </source>
</reference>
<feature type="domain" description="COP9 signalosome complex subunit 3 N-terminal helical repeats" evidence="2">
    <location>
        <begin position="53"/>
        <end position="288"/>
    </location>
</feature>
<keyword evidence="4" id="KW-1185">Reference proteome</keyword>
<dbReference type="OrthoDB" id="29061at2759"/>
<dbReference type="InterPro" id="IPR055089">
    <property type="entry name" value="COP9_N"/>
</dbReference>
<evidence type="ECO:0000256" key="1">
    <source>
        <dbReference type="ARBA" id="ARBA00022490"/>
    </source>
</evidence>
<dbReference type="PANTHER" id="PTHR10758">
    <property type="entry name" value="26S PROTEASOME NON-ATPASE REGULATORY SUBUNIT 3/COP9 SIGNALOSOME COMPLEX SUBUNIT 3"/>
    <property type="match status" value="1"/>
</dbReference>
<proteinExistence type="predicted"/>
<accession>A0A8T9CE22</accession>
<dbReference type="EMBL" id="QGMK01000154">
    <property type="protein sequence ID" value="TVY83781.1"/>
    <property type="molecule type" value="Genomic_DNA"/>
</dbReference>
<name>A0A8T9CE22_9HELO</name>
<dbReference type="GO" id="GO:0006511">
    <property type="term" value="P:ubiquitin-dependent protein catabolic process"/>
    <property type="evidence" value="ECO:0007669"/>
    <property type="project" value="TreeGrafter"/>
</dbReference>
<protein>
    <submittedName>
        <fullName evidence="3">COP9 signalosome complex subunit</fullName>
    </submittedName>
</protein>
<dbReference type="AlphaFoldDB" id="A0A8T9CE22"/>
<dbReference type="Pfam" id="PF22788">
    <property type="entry name" value="COP9_hel_rpt"/>
    <property type="match status" value="1"/>
</dbReference>